<dbReference type="InterPro" id="IPR036962">
    <property type="entry name" value="Glyco_hydro_3_N_sf"/>
</dbReference>
<reference evidence="5" key="1">
    <citation type="journal article" date="2021" name="PeerJ">
        <title>Extensive microbial diversity within the chicken gut microbiome revealed by metagenomics and culture.</title>
        <authorList>
            <person name="Gilroy R."/>
            <person name="Ravi A."/>
            <person name="Getino M."/>
            <person name="Pursley I."/>
            <person name="Horton D.L."/>
            <person name="Alikhan N.F."/>
            <person name="Baker D."/>
            <person name="Gharbi K."/>
            <person name="Hall N."/>
            <person name="Watson M."/>
            <person name="Adriaenssens E.M."/>
            <person name="Foster-Nyarko E."/>
            <person name="Jarju S."/>
            <person name="Secka A."/>
            <person name="Antonio M."/>
            <person name="Oren A."/>
            <person name="Chaudhuri R.R."/>
            <person name="La Ragione R."/>
            <person name="Hildebrand F."/>
            <person name="Pallen M.J."/>
        </authorList>
    </citation>
    <scope>NUCLEOTIDE SEQUENCE</scope>
    <source>
        <strain evidence="5">2189</strain>
    </source>
</reference>
<evidence type="ECO:0000256" key="3">
    <source>
        <dbReference type="SAM" id="Phobius"/>
    </source>
</evidence>
<protein>
    <submittedName>
        <fullName evidence="5">Glycoside hydrolase family 3 C-terminal domain-containing protein</fullName>
    </submittedName>
</protein>
<keyword evidence="3" id="KW-1133">Transmembrane helix</keyword>
<gene>
    <name evidence="5" type="ORF">H9851_05515</name>
</gene>
<dbReference type="PRINTS" id="PR00133">
    <property type="entry name" value="GLHYDRLASE3"/>
</dbReference>
<dbReference type="Gene3D" id="3.20.20.300">
    <property type="entry name" value="Glycoside hydrolase, family 3, N-terminal domain"/>
    <property type="match status" value="1"/>
</dbReference>
<dbReference type="Gene3D" id="3.40.50.1700">
    <property type="entry name" value="Glycoside hydrolase family 3 C-terminal domain"/>
    <property type="match status" value="1"/>
</dbReference>
<dbReference type="EMBL" id="DXEW01000028">
    <property type="protein sequence ID" value="HIX50724.1"/>
    <property type="molecule type" value="Genomic_DNA"/>
</dbReference>
<evidence type="ECO:0000256" key="2">
    <source>
        <dbReference type="ARBA" id="ARBA00022801"/>
    </source>
</evidence>
<dbReference type="AlphaFoldDB" id="A0A9D2AVK9"/>
<dbReference type="SUPFAM" id="SSF52279">
    <property type="entry name" value="Beta-D-glucan exohydrolase, C-terminal domain"/>
    <property type="match status" value="1"/>
</dbReference>
<dbReference type="SUPFAM" id="SSF51445">
    <property type="entry name" value="(Trans)glycosidases"/>
    <property type="match status" value="1"/>
</dbReference>
<dbReference type="Pfam" id="PF14310">
    <property type="entry name" value="Fn3-like"/>
    <property type="match status" value="1"/>
</dbReference>
<dbReference type="Gene3D" id="2.60.40.10">
    <property type="entry name" value="Immunoglobulins"/>
    <property type="match status" value="1"/>
</dbReference>
<dbReference type="PANTHER" id="PTHR42715">
    <property type="entry name" value="BETA-GLUCOSIDASE"/>
    <property type="match status" value="1"/>
</dbReference>
<keyword evidence="3" id="KW-0472">Membrane</keyword>
<dbReference type="InterPro" id="IPR002772">
    <property type="entry name" value="Glyco_hydro_3_C"/>
</dbReference>
<dbReference type="InterPro" id="IPR026891">
    <property type="entry name" value="Fn3-like"/>
</dbReference>
<accession>A0A9D2AVK9</accession>
<dbReference type="Proteomes" id="UP000886847">
    <property type="component" value="Unassembled WGS sequence"/>
</dbReference>
<feature type="transmembrane region" description="Helical" evidence="3">
    <location>
        <begin position="959"/>
        <end position="983"/>
    </location>
</feature>
<keyword evidence="2 5" id="KW-0378">Hydrolase</keyword>
<proteinExistence type="inferred from homology"/>
<evidence type="ECO:0000313" key="5">
    <source>
        <dbReference type="EMBL" id="HIX50724.1"/>
    </source>
</evidence>
<keyword evidence="3" id="KW-0812">Transmembrane</keyword>
<feature type="domain" description="Fibronectin type III-like" evidence="4">
    <location>
        <begin position="430"/>
        <end position="509"/>
    </location>
</feature>
<dbReference type="PANTHER" id="PTHR42715:SF10">
    <property type="entry name" value="BETA-GLUCOSIDASE"/>
    <property type="match status" value="1"/>
</dbReference>
<evidence type="ECO:0000313" key="6">
    <source>
        <dbReference type="Proteomes" id="UP000886847"/>
    </source>
</evidence>
<sequence>MKMSNEKFRVIVLPIVAIIVVLVIVLTMAANTYSAALDLAFGRGQRHVVDAGNVSEEAAEYYEALFPNPDAGTLENADPPTEIEEKSRNWAAETALKVTEEGVTLLKNDGLLPLARNSEVTPFGVRYISPCWGGAGSANMSMNFDYVVTPEEALDANFAVNAEVEAKMKAATLLTLNSSEEGFNASSSAQPSGTSSTHTIFEYDPSVYDGTEASCKGTVGIVFIGRLGLEGDDQWSKPYDNGEADYAMQLTQTEREMLAFAKANCDSVVVICNFSNIVEIAELENDDDINAILWVGNPGAKGFQAMTEVLVGDVNPSGRLVNTWIADQTKDPTWPNVSNGTFSNTESGTYYEYEEGIYVDYRYYETAAAEAAAGNYAGFDYDEQVVYPFGYGLHYENDKVSQELDEVRFAGRNLIVSGRIVNNSSRMVKEVVQLYLEAPYYPNGSKIEKSAKSLIGFDKIAVEAGESEEFSLTIPAEDFANYDDAGYYIPSGGYVLEEGEYVVHLGKNAHEDWTSGTFTLDETLAYTEGSTRHDATAIGKRPSDGIEAVNQFDEVNRYISEGNMTVMSRSDFAGTFPKAPEMDKEAPSYIVEANAPYDSLNDPISGAANPNALLYEAEKPVSGADNGLTLSSLRGLDYNDPMWDDLLDQLDFTDEDAISAVITYGLYMTQPLECIGLVQTGDNDGPLGLTATWSGTVGHVVACAWPCAPIQSATFNVDLIYEMGLAIGQEGLTNSIEGWYGPALNIHRSAFGGRNFEYNSADPLLSGKIATAIVSGARQNGLFAHLKHFALNEMDHARGSSHVYATEQSMRELYFRPFEICTKEAEFTEKVYDGETGGQKEVTLKATGAYMTSMMFVGPKFSGNSYELLTTVLRDEWGFRGFVITDFTSGSNKSQQCGYRVGNDLWMGMRTTALTDLDTATAQWAARRAIKNIAYTVVNSAAYNGIAPGSYAYYDMSPWMVGLIVFDVVACIVAAAGIVWVVVRTADEKKHPEKYQKGGNGNE</sequence>
<name>A0A9D2AVK9_9FIRM</name>
<reference evidence="5" key="2">
    <citation type="submission" date="2021-04" db="EMBL/GenBank/DDBJ databases">
        <authorList>
            <person name="Gilroy R."/>
        </authorList>
    </citation>
    <scope>NUCLEOTIDE SEQUENCE</scope>
    <source>
        <strain evidence="5">2189</strain>
    </source>
</reference>
<dbReference type="SMART" id="SM01217">
    <property type="entry name" value="Fn3_like"/>
    <property type="match status" value="1"/>
</dbReference>
<dbReference type="InterPro" id="IPR050288">
    <property type="entry name" value="Cellulose_deg_GH3"/>
</dbReference>
<comment type="caution">
    <text evidence="5">The sequence shown here is derived from an EMBL/GenBank/DDBJ whole genome shotgun (WGS) entry which is preliminary data.</text>
</comment>
<dbReference type="InterPro" id="IPR013783">
    <property type="entry name" value="Ig-like_fold"/>
</dbReference>
<dbReference type="GO" id="GO:0005975">
    <property type="term" value="P:carbohydrate metabolic process"/>
    <property type="evidence" value="ECO:0007669"/>
    <property type="project" value="InterPro"/>
</dbReference>
<dbReference type="Pfam" id="PF01915">
    <property type="entry name" value="Glyco_hydro_3_C"/>
    <property type="match status" value="1"/>
</dbReference>
<dbReference type="GO" id="GO:0004553">
    <property type="term" value="F:hydrolase activity, hydrolyzing O-glycosyl compounds"/>
    <property type="evidence" value="ECO:0007669"/>
    <property type="project" value="InterPro"/>
</dbReference>
<comment type="similarity">
    <text evidence="1">Belongs to the glycosyl hydrolase 3 family.</text>
</comment>
<dbReference type="InterPro" id="IPR036881">
    <property type="entry name" value="Glyco_hydro_3_C_sf"/>
</dbReference>
<organism evidence="5 6">
    <name type="scientific">Candidatus Borkfalkia faecavium</name>
    <dbReference type="NCBI Taxonomy" id="2838508"/>
    <lineage>
        <taxon>Bacteria</taxon>
        <taxon>Bacillati</taxon>
        <taxon>Bacillota</taxon>
        <taxon>Clostridia</taxon>
        <taxon>Christensenellales</taxon>
        <taxon>Christensenellaceae</taxon>
        <taxon>Candidatus Borkfalkia</taxon>
    </lineage>
</organism>
<evidence type="ECO:0000256" key="1">
    <source>
        <dbReference type="ARBA" id="ARBA00005336"/>
    </source>
</evidence>
<evidence type="ECO:0000259" key="4">
    <source>
        <dbReference type="SMART" id="SM01217"/>
    </source>
</evidence>
<dbReference type="Pfam" id="PF00933">
    <property type="entry name" value="Glyco_hydro_3"/>
    <property type="match status" value="1"/>
</dbReference>
<dbReference type="InterPro" id="IPR001764">
    <property type="entry name" value="Glyco_hydro_3_N"/>
</dbReference>
<dbReference type="InterPro" id="IPR017853">
    <property type="entry name" value="GH"/>
</dbReference>